<feature type="modified residue" description="4-aspartylphosphate" evidence="2">
    <location>
        <position position="462"/>
    </location>
</feature>
<dbReference type="OrthoDB" id="60033at2759"/>
<dbReference type="InterPro" id="IPR050956">
    <property type="entry name" value="2C_system_His_kinase"/>
</dbReference>
<dbReference type="PRINTS" id="PR00344">
    <property type="entry name" value="BCTRLSENSOR"/>
</dbReference>
<feature type="domain" description="Histidine kinase" evidence="4">
    <location>
        <begin position="45"/>
        <end position="164"/>
    </location>
</feature>
<evidence type="ECO:0000256" key="2">
    <source>
        <dbReference type="PROSITE-ProRule" id="PRU00169"/>
    </source>
</evidence>
<keyword evidence="7" id="KW-1185">Reference proteome</keyword>
<dbReference type="Proteomes" id="UP001140510">
    <property type="component" value="Unassembled WGS sequence"/>
</dbReference>
<dbReference type="InterPro" id="IPR004358">
    <property type="entry name" value="Sig_transdc_His_kin-like_C"/>
</dbReference>
<evidence type="ECO:0000256" key="1">
    <source>
        <dbReference type="ARBA" id="ARBA00022553"/>
    </source>
</evidence>
<dbReference type="PANTHER" id="PTHR43719">
    <property type="entry name" value="TWO-COMPONENT HISTIDINE KINASE"/>
    <property type="match status" value="1"/>
</dbReference>
<dbReference type="InterPro" id="IPR001789">
    <property type="entry name" value="Sig_transdc_resp-reg_receiver"/>
</dbReference>
<dbReference type="SMART" id="SM00448">
    <property type="entry name" value="REC"/>
    <property type="match status" value="1"/>
</dbReference>
<evidence type="ECO:0000256" key="3">
    <source>
        <dbReference type="SAM" id="MobiDB-lite"/>
    </source>
</evidence>
<dbReference type="GO" id="GO:0016772">
    <property type="term" value="F:transferase activity, transferring phosphorus-containing groups"/>
    <property type="evidence" value="ECO:0007669"/>
    <property type="project" value="InterPro"/>
</dbReference>
<evidence type="ECO:0000259" key="4">
    <source>
        <dbReference type="PROSITE" id="PS50109"/>
    </source>
</evidence>
<keyword evidence="1 2" id="KW-0597">Phosphoprotein</keyword>
<dbReference type="InterPro" id="IPR036890">
    <property type="entry name" value="HATPase_C_sf"/>
</dbReference>
<dbReference type="CDD" id="cd17546">
    <property type="entry name" value="REC_hyHK_CKI1_RcsC-like"/>
    <property type="match status" value="1"/>
</dbReference>
<evidence type="ECO:0000259" key="5">
    <source>
        <dbReference type="PROSITE" id="PS50110"/>
    </source>
</evidence>
<dbReference type="SUPFAM" id="SSF52172">
    <property type="entry name" value="CheY-like"/>
    <property type="match status" value="1"/>
</dbReference>
<dbReference type="PROSITE" id="PS50110">
    <property type="entry name" value="RESPONSE_REGULATORY"/>
    <property type="match status" value="1"/>
</dbReference>
<dbReference type="GO" id="GO:0000160">
    <property type="term" value="P:phosphorelay signal transduction system"/>
    <property type="evidence" value="ECO:0007669"/>
    <property type="project" value="InterPro"/>
</dbReference>
<accession>A0A9W8ZIT8</accession>
<dbReference type="InterPro" id="IPR011006">
    <property type="entry name" value="CheY-like_superfamily"/>
</dbReference>
<dbReference type="Pfam" id="PF02518">
    <property type="entry name" value="HATPase_c"/>
    <property type="match status" value="1"/>
</dbReference>
<dbReference type="EMBL" id="JAPEVA010000024">
    <property type="protein sequence ID" value="KAJ4406843.1"/>
    <property type="molecule type" value="Genomic_DNA"/>
</dbReference>
<feature type="domain" description="Response regulatory" evidence="5">
    <location>
        <begin position="410"/>
        <end position="537"/>
    </location>
</feature>
<proteinExistence type="predicted"/>
<dbReference type="AlphaFoldDB" id="A0A9W8ZIT8"/>
<name>A0A9W8ZIT8_9PLEO</name>
<dbReference type="InterPro" id="IPR003594">
    <property type="entry name" value="HATPase_dom"/>
</dbReference>
<protein>
    <submittedName>
        <fullName evidence="6">Uncharacterized protein</fullName>
    </submittedName>
</protein>
<dbReference type="InterPro" id="IPR005467">
    <property type="entry name" value="His_kinase_dom"/>
</dbReference>
<dbReference type="PANTHER" id="PTHR43719:SF28">
    <property type="entry name" value="PEROXIDE STRESS-ACTIVATED HISTIDINE KINASE MAK1-RELATED"/>
    <property type="match status" value="1"/>
</dbReference>
<comment type="caution">
    <text evidence="6">The sequence shown here is derived from an EMBL/GenBank/DDBJ whole genome shotgun (WGS) entry which is preliminary data.</text>
</comment>
<gene>
    <name evidence="6" type="ORF">N0V91_004273</name>
</gene>
<dbReference type="Gene3D" id="3.30.565.10">
    <property type="entry name" value="Histidine kinase-like ATPase, C-terminal domain"/>
    <property type="match status" value="1"/>
</dbReference>
<feature type="compositionally biased region" description="Low complexity" evidence="3">
    <location>
        <begin position="355"/>
        <end position="365"/>
    </location>
</feature>
<evidence type="ECO:0000313" key="7">
    <source>
        <dbReference type="Proteomes" id="UP001140510"/>
    </source>
</evidence>
<dbReference type="Pfam" id="PF00072">
    <property type="entry name" value="Response_reg"/>
    <property type="match status" value="1"/>
</dbReference>
<evidence type="ECO:0000313" key="6">
    <source>
        <dbReference type="EMBL" id="KAJ4406843.1"/>
    </source>
</evidence>
<dbReference type="SUPFAM" id="SSF55874">
    <property type="entry name" value="ATPase domain of HSP90 chaperone/DNA topoisomerase II/histidine kinase"/>
    <property type="match status" value="1"/>
</dbReference>
<dbReference type="Gene3D" id="3.40.50.2300">
    <property type="match status" value="1"/>
</dbReference>
<feature type="region of interest" description="Disordered" evidence="3">
    <location>
        <begin position="351"/>
        <end position="402"/>
    </location>
</feature>
<dbReference type="PROSITE" id="PS50109">
    <property type="entry name" value="HIS_KIN"/>
    <property type="match status" value="1"/>
</dbReference>
<sequence length="554" mass="61885">MLCEEILGVLEAGKSFQNSHSSEVIVVCNIKHEENWTYYTEPGALRRIAVNLIGNALKYTKSGSVVVTLSASQMIQDPGRISNDLDTGRTVTLHIQDTGRGMSRDFMDNQLFLPFTQEDSTSSHGVGLGMSIVKSLVSLLGGEIQVQSEERKGTEMSVRVPMRMCKPDDDEKGHAAVQFEQDIQTIRDRKLSAVIYGFPDYVRESLTNYLRDWYHCELLEPTKDARPDIILVDEGNEDVLKAVKETAQEYGKQGVLLSIVMVPSRLGKHMNTIDGYIKWERIPRPLGPKNVAKGLLSCLEKLDELRKYGKNATVDMQEIQEEPQSKNKGPANLQKLKESLSDDQYMPSLEKLQISERSQSPVKSSESSKRPSESSESSVNKAQPSASRELPDRSTNQKVEPKLESKPALRILLVDDNALNLRLLGAFFKKNGYRNTQQAKHGKQAIEAVQHCGEGFDIIFMDLSMPVMDGFEATRQIRMMEAGCERAPATNKDSVIIALTGLASQEDEDQAFEAGVDLFLTKPVQFSKLSNLLQQYEEDGMKEAFEAIGERKGQ</sequence>
<organism evidence="6 7">
    <name type="scientific">Didymella pomorum</name>
    <dbReference type="NCBI Taxonomy" id="749634"/>
    <lineage>
        <taxon>Eukaryota</taxon>
        <taxon>Fungi</taxon>
        <taxon>Dikarya</taxon>
        <taxon>Ascomycota</taxon>
        <taxon>Pezizomycotina</taxon>
        <taxon>Dothideomycetes</taxon>
        <taxon>Pleosporomycetidae</taxon>
        <taxon>Pleosporales</taxon>
        <taxon>Pleosporineae</taxon>
        <taxon>Didymellaceae</taxon>
        <taxon>Didymella</taxon>
    </lineage>
</organism>
<reference evidence="6" key="1">
    <citation type="submission" date="2022-10" db="EMBL/GenBank/DDBJ databases">
        <title>Tapping the CABI collections for fungal endophytes: first genome assemblies for Collariella, Neodidymelliopsis, Ascochyta clinopodiicola, Didymella pomorum, Didymosphaeria variabile, Neocosmospora piperis and Neocucurbitaria cava.</title>
        <authorList>
            <person name="Hill R."/>
        </authorList>
    </citation>
    <scope>NUCLEOTIDE SEQUENCE</scope>
    <source>
        <strain evidence="6">IMI 355091</strain>
    </source>
</reference>
<dbReference type="SMART" id="SM00387">
    <property type="entry name" value="HATPase_c"/>
    <property type="match status" value="1"/>
</dbReference>